<dbReference type="InterPro" id="IPR036916">
    <property type="entry name" value="Sda_sf"/>
</dbReference>
<dbReference type="Gene3D" id="1.10.287.1100">
    <property type="entry name" value="Sporulation inhibitor A"/>
    <property type="match status" value="1"/>
</dbReference>
<dbReference type="AlphaFoldDB" id="A0A9X3WD31"/>
<name>A0A9X3WD31_9BACI</name>
<dbReference type="EMBL" id="JAMQKC010000002">
    <property type="protein sequence ID" value="MDC3415830.1"/>
    <property type="molecule type" value="Genomic_DNA"/>
</dbReference>
<dbReference type="Pfam" id="PF08970">
    <property type="entry name" value="Sda"/>
    <property type="match status" value="1"/>
</dbReference>
<protein>
    <submittedName>
        <fullName evidence="1">Sporulation histidine kinase inhibitor Sda</fullName>
    </submittedName>
</protein>
<gene>
    <name evidence="1" type="ORF">NC799_02770</name>
</gene>
<evidence type="ECO:0000313" key="1">
    <source>
        <dbReference type="EMBL" id="MDC3415830.1"/>
    </source>
</evidence>
<dbReference type="RefSeq" id="WP_272444805.1">
    <property type="nucleotide sequence ID" value="NZ_JAMQKC010000002.1"/>
</dbReference>
<dbReference type="InterPro" id="IPR015064">
    <property type="entry name" value="Sda"/>
</dbReference>
<dbReference type="Proteomes" id="UP001145069">
    <property type="component" value="Unassembled WGS sequence"/>
</dbReference>
<accession>A0A9X3WD31</accession>
<organism evidence="1 2">
    <name type="scientific">Aquibacillus salsiterrae</name>
    <dbReference type="NCBI Taxonomy" id="2950439"/>
    <lineage>
        <taxon>Bacteria</taxon>
        <taxon>Bacillati</taxon>
        <taxon>Bacillota</taxon>
        <taxon>Bacilli</taxon>
        <taxon>Bacillales</taxon>
        <taxon>Bacillaceae</taxon>
        <taxon>Aquibacillus</taxon>
    </lineage>
</organism>
<sequence length="51" mass="5853">MSSLHSLSNHQLIEAYQDAIKMELDAEFINLLEEELKDRNITIHSIKAISV</sequence>
<proteinExistence type="predicted"/>
<keyword evidence="2" id="KW-1185">Reference proteome</keyword>
<comment type="caution">
    <text evidence="1">The sequence shown here is derived from an EMBL/GenBank/DDBJ whole genome shotgun (WGS) entry which is preliminary data.</text>
</comment>
<dbReference type="SUPFAM" id="SSF100985">
    <property type="entry name" value="Sporulation inhibitor Sda"/>
    <property type="match status" value="1"/>
</dbReference>
<evidence type="ECO:0000313" key="2">
    <source>
        <dbReference type="Proteomes" id="UP001145069"/>
    </source>
</evidence>
<reference evidence="1" key="1">
    <citation type="submission" date="2022-06" db="EMBL/GenBank/DDBJ databases">
        <title>Aquibacillus sp. a new bacterium isolated from soil saline samples.</title>
        <authorList>
            <person name="Galisteo C."/>
            <person name="De La Haba R."/>
            <person name="Sanchez-Porro C."/>
            <person name="Ventosa A."/>
        </authorList>
    </citation>
    <scope>NUCLEOTIDE SEQUENCE</scope>
    <source>
        <strain evidence="1">3ASR75-54</strain>
    </source>
</reference>